<dbReference type="Gene3D" id="3.40.50.300">
    <property type="entry name" value="P-loop containing nucleotide triphosphate hydrolases"/>
    <property type="match status" value="1"/>
</dbReference>
<evidence type="ECO:0000259" key="6">
    <source>
        <dbReference type="PROSITE" id="PS50893"/>
    </source>
</evidence>
<evidence type="ECO:0000313" key="7">
    <source>
        <dbReference type="EMBL" id="SNS16625.1"/>
    </source>
</evidence>
<reference evidence="7 8" key="1">
    <citation type="submission" date="2017-06" db="EMBL/GenBank/DDBJ databases">
        <authorList>
            <person name="Kim H.J."/>
            <person name="Triplett B.A."/>
        </authorList>
    </citation>
    <scope>NUCLEOTIDE SEQUENCE [LARGE SCALE GENOMIC DNA]</scope>
    <source>
        <strain evidence="7 8">CGMCC 4.1858</strain>
    </source>
</reference>
<comment type="similarity">
    <text evidence="1">Belongs to the ABC transporter superfamily.</text>
</comment>
<evidence type="ECO:0000256" key="2">
    <source>
        <dbReference type="ARBA" id="ARBA00022448"/>
    </source>
</evidence>
<keyword evidence="5" id="KW-0472">Membrane</keyword>
<dbReference type="PROSITE" id="PS50893">
    <property type="entry name" value="ABC_TRANSPORTER_2"/>
    <property type="match status" value="1"/>
</dbReference>
<keyword evidence="5" id="KW-0812">Transmembrane</keyword>
<dbReference type="Proteomes" id="UP000198280">
    <property type="component" value="Unassembled WGS sequence"/>
</dbReference>
<organism evidence="7 8">
    <name type="scientific">Actinacidiphila glaucinigra</name>
    <dbReference type="NCBI Taxonomy" id="235986"/>
    <lineage>
        <taxon>Bacteria</taxon>
        <taxon>Bacillati</taxon>
        <taxon>Actinomycetota</taxon>
        <taxon>Actinomycetes</taxon>
        <taxon>Kitasatosporales</taxon>
        <taxon>Streptomycetaceae</taxon>
        <taxon>Actinacidiphila</taxon>
    </lineage>
</organism>
<accession>A0A239C8Q7</accession>
<dbReference type="InterPro" id="IPR027417">
    <property type="entry name" value="P-loop_NTPase"/>
</dbReference>
<gene>
    <name evidence="7" type="ORF">SAMN05216252_103433</name>
</gene>
<keyword evidence="3" id="KW-0547">Nucleotide-binding</keyword>
<keyword evidence="8" id="KW-1185">Reference proteome</keyword>
<feature type="transmembrane region" description="Helical" evidence="5">
    <location>
        <begin position="476"/>
        <end position="494"/>
    </location>
</feature>
<feature type="transmembrane region" description="Helical" evidence="5">
    <location>
        <begin position="329"/>
        <end position="347"/>
    </location>
</feature>
<dbReference type="InterPro" id="IPR003439">
    <property type="entry name" value="ABC_transporter-like_ATP-bd"/>
</dbReference>
<feature type="transmembrane region" description="Helical" evidence="5">
    <location>
        <begin position="514"/>
        <end position="532"/>
    </location>
</feature>
<dbReference type="GO" id="GO:0005524">
    <property type="term" value="F:ATP binding"/>
    <property type="evidence" value="ECO:0007669"/>
    <property type="project" value="UniProtKB-KW"/>
</dbReference>
<keyword evidence="4" id="KW-0067">ATP-binding</keyword>
<feature type="transmembrane region" description="Helical" evidence="5">
    <location>
        <begin position="444"/>
        <end position="469"/>
    </location>
</feature>
<dbReference type="OrthoDB" id="9804819at2"/>
<name>A0A239C8Q7_9ACTN</name>
<dbReference type="AlphaFoldDB" id="A0A239C8Q7"/>
<protein>
    <submittedName>
        <fullName evidence="7">ABC-type multidrug transport system, ATPase component</fullName>
    </submittedName>
</protein>
<keyword evidence="5" id="KW-1133">Transmembrane helix</keyword>
<dbReference type="GO" id="GO:0016887">
    <property type="term" value="F:ATP hydrolysis activity"/>
    <property type="evidence" value="ECO:0007669"/>
    <property type="project" value="InterPro"/>
</dbReference>
<evidence type="ECO:0000256" key="1">
    <source>
        <dbReference type="ARBA" id="ARBA00005417"/>
    </source>
</evidence>
<dbReference type="EMBL" id="FZOF01000003">
    <property type="protein sequence ID" value="SNS16625.1"/>
    <property type="molecule type" value="Genomic_DNA"/>
</dbReference>
<feature type="domain" description="ABC transporter" evidence="6">
    <location>
        <begin position="2"/>
        <end position="228"/>
    </location>
</feature>
<dbReference type="Pfam" id="PF00005">
    <property type="entry name" value="ABC_tran"/>
    <property type="match status" value="1"/>
</dbReference>
<keyword evidence="2" id="KW-0813">Transport</keyword>
<evidence type="ECO:0000313" key="8">
    <source>
        <dbReference type="Proteomes" id="UP000198280"/>
    </source>
</evidence>
<dbReference type="PANTHER" id="PTHR43335">
    <property type="entry name" value="ABC TRANSPORTER, ATP-BINDING PROTEIN"/>
    <property type="match status" value="1"/>
</dbReference>
<sequence>MIQAIGLTSASRGDEPPAVDDLTFDARSGEITVLLGDSGAGKSTVLRMMLELEPGRGITLFGGRPLHRHTHPANAVGVLLGDVPGHPSRTARGHLRMLAAAAGAPAERADQVLEIVGLRETAGRRLSTFSLGMDRRLGVAAALLGDPPALLLDDPAQGLSPHDTAWLYGLLKAYAARGGAVVVTCADAKAAGRLGDRVVTLDRGRLVADQSAHEFGRRRLRPYVAVQSPQAERLGLLLTGDGTEITHESGSRIRVHGATTAQVGEAAFRNGILLHRLADEVADTGVPEAPHSERSTVPLAAERAAVPPAGPARPVRYELRRLTGVRGPWLIALVSVLASGLATLVLLRTGQHAFSLRLLTGWSHSLPLPAAALGGGFLGALAYGQEFRYPALAPAHAPVPRQLRLLMVKLAVNGAAAVLIALLGAAVGLVALRLELGAGGLPSPFALASTAAASAALALVCCWAGVLAAGVFRTTALGLAGVLAVPLLVAPVVRRAASAPAIDMARLATQPVRYSFVLSLFALLCAYVATVLRRRNPISFR</sequence>
<dbReference type="RefSeq" id="WP_089223088.1">
    <property type="nucleotide sequence ID" value="NZ_FZOF01000003.1"/>
</dbReference>
<dbReference type="SUPFAM" id="SSF52540">
    <property type="entry name" value="P-loop containing nucleoside triphosphate hydrolases"/>
    <property type="match status" value="1"/>
</dbReference>
<dbReference type="InterPro" id="IPR003593">
    <property type="entry name" value="AAA+_ATPase"/>
</dbReference>
<evidence type="ECO:0000256" key="5">
    <source>
        <dbReference type="SAM" id="Phobius"/>
    </source>
</evidence>
<dbReference type="SMART" id="SM00382">
    <property type="entry name" value="AAA"/>
    <property type="match status" value="1"/>
</dbReference>
<evidence type="ECO:0000256" key="4">
    <source>
        <dbReference type="ARBA" id="ARBA00022840"/>
    </source>
</evidence>
<feature type="transmembrane region" description="Helical" evidence="5">
    <location>
        <begin position="410"/>
        <end position="432"/>
    </location>
</feature>
<dbReference type="PANTHER" id="PTHR43335:SF4">
    <property type="entry name" value="ABC TRANSPORTER, ATP-BINDING PROTEIN"/>
    <property type="match status" value="1"/>
</dbReference>
<proteinExistence type="inferred from homology"/>
<evidence type="ECO:0000256" key="3">
    <source>
        <dbReference type="ARBA" id="ARBA00022741"/>
    </source>
</evidence>